<dbReference type="PANTHER" id="PTHR12110">
    <property type="entry name" value="HYDROXYPYRUVATE ISOMERASE"/>
    <property type="match status" value="1"/>
</dbReference>
<dbReference type="Gene3D" id="3.20.20.150">
    <property type="entry name" value="Divalent-metal-dependent TIM barrel enzymes"/>
    <property type="match status" value="1"/>
</dbReference>
<sequence length="275" mass="30375">MQLGIGAWRWGQHYGRRLKRLEDHYDEALASVKAAGASCFEPFLSEDAADRERLGKAMDRHGLALLSTYRNVRLHEPGAEASFDALTEAALWAKARGAQCLTINAEPLAWGKPQDKTDDQLRLQGRALRALCSTLSAEGVLVAYHIHDAELRHGARELHAMLAAVPAELMGFCFDPQWVHRGCGGSQVAVETLLSLYGERLCCLHLRQTQGGIFTESFQQGGDIDFTPIAAYVTQHCPTIPVYIEQGWEPGTPESLSRTDTDQRSITEARELFGS</sequence>
<name>A0A7W9SN41_ARMRO</name>
<dbReference type="Pfam" id="PF01261">
    <property type="entry name" value="AP_endonuc_2"/>
    <property type="match status" value="1"/>
</dbReference>
<comment type="caution">
    <text evidence="2">The sequence shown here is derived from an EMBL/GenBank/DDBJ whole genome shotgun (WGS) entry which is preliminary data.</text>
</comment>
<dbReference type="PANTHER" id="PTHR12110:SF41">
    <property type="entry name" value="INOSOSE DEHYDRATASE"/>
    <property type="match status" value="1"/>
</dbReference>
<reference evidence="2 3" key="1">
    <citation type="submission" date="2020-08" db="EMBL/GenBank/DDBJ databases">
        <title>Genomic Encyclopedia of Type Strains, Phase IV (KMG-IV): sequencing the most valuable type-strain genomes for metagenomic binning, comparative biology and taxonomic classification.</title>
        <authorList>
            <person name="Goeker M."/>
        </authorList>
    </citation>
    <scope>NUCLEOTIDE SEQUENCE [LARGE SCALE GENOMIC DNA]</scope>
    <source>
        <strain evidence="2 3">DSM 23562</strain>
    </source>
</reference>
<keyword evidence="2" id="KW-0456">Lyase</keyword>
<gene>
    <name evidence="2" type="ORF">HNQ39_001447</name>
</gene>
<dbReference type="Proteomes" id="UP000520814">
    <property type="component" value="Unassembled WGS sequence"/>
</dbReference>
<feature type="domain" description="Xylose isomerase-like TIM barrel" evidence="1">
    <location>
        <begin position="30"/>
        <end position="246"/>
    </location>
</feature>
<organism evidence="2 3">
    <name type="scientific">Armatimonas rosea</name>
    <dbReference type="NCBI Taxonomy" id="685828"/>
    <lineage>
        <taxon>Bacteria</taxon>
        <taxon>Bacillati</taxon>
        <taxon>Armatimonadota</taxon>
        <taxon>Armatimonadia</taxon>
        <taxon>Armatimonadales</taxon>
        <taxon>Armatimonadaceae</taxon>
        <taxon>Armatimonas</taxon>
    </lineage>
</organism>
<dbReference type="RefSeq" id="WP_184193281.1">
    <property type="nucleotide sequence ID" value="NZ_JACHGW010000001.1"/>
</dbReference>
<dbReference type="SUPFAM" id="SSF51658">
    <property type="entry name" value="Xylose isomerase-like"/>
    <property type="match status" value="1"/>
</dbReference>
<proteinExistence type="predicted"/>
<dbReference type="EC" id="4.2.1.44" evidence="2"/>
<dbReference type="InterPro" id="IPR036237">
    <property type="entry name" value="Xyl_isomerase-like_sf"/>
</dbReference>
<evidence type="ECO:0000313" key="3">
    <source>
        <dbReference type="Proteomes" id="UP000520814"/>
    </source>
</evidence>
<dbReference type="EMBL" id="JACHGW010000001">
    <property type="protein sequence ID" value="MBB6049685.1"/>
    <property type="molecule type" value="Genomic_DNA"/>
</dbReference>
<keyword evidence="3" id="KW-1185">Reference proteome</keyword>
<dbReference type="GO" id="GO:0050114">
    <property type="term" value="F:myo-inosose-2 dehydratase activity"/>
    <property type="evidence" value="ECO:0007669"/>
    <property type="project" value="UniProtKB-EC"/>
</dbReference>
<dbReference type="InterPro" id="IPR013022">
    <property type="entry name" value="Xyl_isomerase-like_TIM-brl"/>
</dbReference>
<dbReference type="InterPro" id="IPR050312">
    <property type="entry name" value="IolE/XylAMocC-like"/>
</dbReference>
<dbReference type="AlphaFoldDB" id="A0A7W9SN41"/>
<evidence type="ECO:0000313" key="2">
    <source>
        <dbReference type="EMBL" id="MBB6049685.1"/>
    </source>
</evidence>
<accession>A0A7W9SN41</accession>
<protein>
    <submittedName>
        <fullName evidence="2">Inosose dehydratase</fullName>
        <ecNumber evidence="2">4.2.1.44</ecNumber>
    </submittedName>
</protein>
<evidence type="ECO:0000259" key="1">
    <source>
        <dbReference type="Pfam" id="PF01261"/>
    </source>
</evidence>